<protein>
    <submittedName>
        <fullName evidence="1">Uncharacterized protein</fullName>
    </submittedName>
</protein>
<evidence type="ECO:0000313" key="1">
    <source>
        <dbReference type="EMBL" id="PNU04787.1"/>
    </source>
</evidence>
<dbReference type="Proteomes" id="UP000236327">
    <property type="component" value="Unassembled WGS sequence"/>
</dbReference>
<proteinExistence type="predicted"/>
<gene>
    <name evidence="1" type="ORF">A8V01_18740</name>
</gene>
<dbReference type="EMBL" id="LYMM01000031">
    <property type="protein sequence ID" value="PNU04787.1"/>
    <property type="molecule type" value="Genomic_DNA"/>
</dbReference>
<dbReference type="RefSeq" id="WP_103095983.1">
    <property type="nucleotide sequence ID" value="NZ_LYMM01000031.1"/>
</dbReference>
<sequence>MPNRVFFTTAVVAAELAIWPLPSCDILKISHFLRNSKTPLPKNPDETVQSRKFAALRHNAAMSEMDAESGMSGANFLCDGAFAAIIL</sequence>
<comment type="caution">
    <text evidence="1">The sequence shown here is derived from an EMBL/GenBank/DDBJ whole genome shotgun (WGS) entry which is preliminary data.</text>
</comment>
<dbReference type="AlphaFoldDB" id="A0A2K2G186"/>
<accession>A0A2K2G186</accession>
<reference evidence="1 2" key="1">
    <citation type="submission" date="2016-05" db="EMBL/GenBank/DDBJ databases">
        <title>Complete genome sequence of Novosphingobium guangzhouense SA925(T).</title>
        <authorList>
            <person name="Sha S."/>
        </authorList>
    </citation>
    <scope>NUCLEOTIDE SEQUENCE [LARGE SCALE GENOMIC DNA]</scope>
    <source>
        <strain evidence="1 2">SA925</strain>
    </source>
</reference>
<organism evidence="1 2">
    <name type="scientific">Novosphingobium guangzhouense</name>
    <dbReference type="NCBI Taxonomy" id="1850347"/>
    <lineage>
        <taxon>Bacteria</taxon>
        <taxon>Pseudomonadati</taxon>
        <taxon>Pseudomonadota</taxon>
        <taxon>Alphaproteobacteria</taxon>
        <taxon>Sphingomonadales</taxon>
        <taxon>Sphingomonadaceae</taxon>
        <taxon>Novosphingobium</taxon>
    </lineage>
</organism>
<name>A0A2K2G186_9SPHN</name>
<evidence type="ECO:0000313" key="2">
    <source>
        <dbReference type="Proteomes" id="UP000236327"/>
    </source>
</evidence>
<keyword evidence="2" id="KW-1185">Reference proteome</keyword>